<protein>
    <submittedName>
        <fullName evidence="9">ABC transporter permease subunit</fullName>
    </submittedName>
</protein>
<evidence type="ECO:0000259" key="8">
    <source>
        <dbReference type="PROSITE" id="PS50928"/>
    </source>
</evidence>
<feature type="transmembrane region" description="Helical" evidence="7">
    <location>
        <begin position="178"/>
        <end position="209"/>
    </location>
</feature>
<keyword evidence="4 7" id="KW-0812">Transmembrane</keyword>
<feature type="transmembrane region" description="Helical" evidence="7">
    <location>
        <begin position="106"/>
        <end position="128"/>
    </location>
</feature>
<proteinExistence type="inferred from homology"/>
<evidence type="ECO:0000256" key="3">
    <source>
        <dbReference type="ARBA" id="ARBA00022475"/>
    </source>
</evidence>
<feature type="transmembrane region" description="Helical" evidence="7">
    <location>
        <begin position="229"/>
        <end position="251"/>
    </location>
</feature>
<feature type="transmembrane region" description="Helical" evidence="7">
    <location>
        <begin position="134"/>
        <end position="157"/>
    </location>
</feature>
<feature type="transmembrane region" description="Helical" evidence="7">
    <location>
        <begin position="72"/>
        <end position="94"/>
    </location>
</feature>
<keyword evidence="2 7" id="KW-0813">Transport</keyword>
<evidence type="ECO:0000313" key="9">
    <source>
        <dbReference type="EMBL" id="MDF2096584.1"/>
    </source>
</evidence>
<dbReference type="Pfam" id="PF00528">
    <property type="entry name" value="BPD_transp_1"/>
    <property type="match status" value="1"/>
</dbReference>
<dbReference type="PANTHER" id="PTHR30151">
    <property type="entry name" value="ALKANE SULFONATE ABC TRANSPORTER-RELATED, MEMBRANE SUBUNIT"/>
    <property type="match status" value="1"/>
</dbReference>
<evidence type="ECO:0000256" key="2">
    <source>
        <dbReference type="ARBA" id="ARBA00022448"/>
    </source>
</evidence>
<keyword evidence="6 7" id="KW-0472">Membrane</keyword>
<feature type="domain" description="ABC transmembrane type-1" evidence="8">
    <location>
        <begin position="68"/>
        <end position="248"/>
    </location>
</feature>
<dbReference type="PANTHER" id="PTHR30151:SF0">
    <property type="entry name" value="ABC TRANSPORTER PERMEASE PROTEIN MJ0413-RELATED"/>
    <property type="match status" value="1"/>
</dbReference>
<feature type="transmembrane region" description="Helical" evidence="7">
    <location>
        <begin position="21"/>
        <end position="40"/>
    </location>
</feature>
<dbReference type="InterPro" id="IPR035906">
    <property type="entry name" value="MetI-like_sf"/>
</dbReference>
<comment type="similarity">
    <text evidence="7">Belongs to the binding-protein-dependent transport system permease family.</text>
</comment>
<dbReference type="SUPFAM" id="SSF161098">
    <property type="entry name" value="MetI-like"/>
    <property type="match status" value="1"/>
</dbReference>
<dbReference type="PROSITE" id="PS50928">
    <property type="entry name" value="ABC_TM1"/>
    <property type="match status" value="1"/>
</dbReference>
<comment type="caution">
    <text evidence="9">The sequence shown here is derived from an EMBL/GenBank/DDBJ whole genome shotgun (WGS) entry which is preliminary data.</text>
</comment>
<evidence type="ECO:0000256" key="1">
    <source>
        <dbReference type="ARBA" id="ARBA00004651"/>
    </source>
</evidence>
<dbReference type="Gene3D" id="1.10.3720.10">
    <property type="entry name" value="MetI-like"/>
    <property type="match status" value="1"/>
</dbReference>
<accession>A0ABT5YNX4</accession>
<keyword evidence="3" id="KW-1003">Cell membrane</keyword>
<reference evidence="9 10" key="1">
    <citation type="submission" date="2023-03" db="EMBL/GenBank/DDBJ databases">
        <title>Fodinicurvata sp. CAU 1616 isolated from sea sendiment.</title>
        <authorList>
            <person name="Kim W."/>
        </authorList>
    </citation>
    <scope>NUCLEOTIDE SEQUENCE [LARGE SCALE GENOMIC DNA]</scope>
    <source>
        <strain evidence="9 10">CAU 1616</strain>
    </source>
</reference>
<gene>
    <name evidence="9" type="ORF">P2G67_11400</name>
</gene>
<dbReference type="RefSeq" id="WP_275823158.1">
    <property type="nucleotide sequence ID" value="NZ_JARHUD010000006.1"/>
</dbReference>
<keyword evidence="10" id="KW-1185">Reference proteome</keyword>
<dbReference type="CDD" id="cd06261">
    <property type="entry name" value="TM_PBP2"/>
    <property type="match status" value="1"/>
</dbReference>
<comment type="subcellular location">
    <subcellularLocation>
        <location evidence="1 7">Cell membrane</location>
        <topology evidence="1 7">Multi-pass membrane protein</topology>
    </subcellularLocation>
</comment>
<name>A0ABT5YNX4_9PROT</name>
<dbReference type="Proteomes" id="UP001215503">
    <property type="component" value="Unassembled WGS sequence"/>
</dbReference>
<evidence type="ECO:0000256" key="6">
    <source>
        <dbReference type="ARBA" id="ARBA00023136"/>
    </source>
</evidence>
<dbReference type="InterPro" id="IPR000515">
    <property type="entry name" value="MetI-like"/>
</dbReference>
<evidence type="ECO:0000256" key="5">
    <source>
        <dbReference type="ARBA" id="ARBA00022989"/>
    </source>
</evidence>
<dbReference type="EMBL" id="JARHUD010000006">
    <property type="protein sequence ID" value="MDF2096584.1"/>
    <property type="molecule type" value="Genomic_DNA"/>
</dbReference>
<sequence length="259" mass="28204">MAQAQEASNSVRSERARGLQDAILVVLGILVVWQGLHWLAGDVAVSSPWATVSRLVELLLDPGFWPNVWETLYAFGLALLYALLGGLIIGVTLGGHRLSGEVAEPILVALYSIPKITLYPVILLLFGLGMSAKVAFGTIHGIIPVIIFTMNAVRNVAPVYLRTARALRMGPLSTGWRVLLPATVPEIVSGFRIGFALTLLGTLIGELFASQRGLGFMIIRSMERHDVPTLLAVSLLLFLFATLCSWALLIVDRRLNRRL</sequence>
<evidence type="ECO:0000313" key="10">
    <source>
        <dbReference type="Proteomes" id="UP001215503"/>
    </source>
</evidence>
<evidence type="ECO:0000256" key="4">
    <source>
        <dbReference type="ARBA" id="ARBA00022692"/>
    </source>
</evidence>
<organism evidence="9 10">
    <name type="scientific">Aquibaculum arenosum</name>
    <dbReference type="NCBI Taxonomy" id="3032591"/>
    <lineage>
        <taxon>Bacteria</taxon>
        <taxon>Pseudomonadati</taxon>
        <taxon>Pseudomonadota</taxon>
        <taxon>Alphaproteobacteria</taxon>
        <taxon>Rhodospirillales</taxon>
        <taxon>Rhodovibrionaceae</taxon>
        <taxon>Aquibaculum</taxon>
    </lineage>
</organism>
<keyword evidence="5 7" id="KW-1133">Transmembrane helix</keyword>
<evidence type="ECO:0000256" key="7">
    <source>
        <dbReference type="RuleBase" id="RU363032"/>
    </source>
</evidence>